<feature type="domain" description="Bacteriophage phiJL001 Gp84 C-terminal" evidence="1">
    <location>
        <begin position="195"/>
        <end position="273"/>
    </location>
</feature>
<dbReference type="InterPro" id="IPR011928">
    <property type="entry name" value="Phage_phiJL001_Gp84"/>
</dbReference>
<dbReference type="RefSeq" id="WP_109905280.1">
    <property type="nucleotide sequence ID" value="NZ_QGLE01000005.1"/>
</dbReference>
<dbReference type="Pfam" id="PF09931">
    <property type="entry name" value="Phage_phiJL001_Gp84_N"/>
    <property type="match status" value="1"/>
</dbReference>
<gene>
    <name evidence="2" type="ORF">DKG74_09985</name>
</gene>
<organism evidence="2 3">
    <name type="scientific">Zavarzinia aquatilis</name>
    <dbReference type="NCBI Taxonomy" id="2211142"/>
    <lineage>
        <taxon>Bacteria</taxon>
        <taxon>Pseudomonadati</taxon>
        <taxon>Pseudomonadota</taxon>
        <taxon>Alphaproteobacteria</taxon>
        <taxon>Rhodospirillales</taxon>
        <taxon>Zavarziniaceae</taxon>
        <taxon>Zavarzinia</taxon>
    </lineage>
</organism>
<evidence type="ECO:0000313" key="3">
    <source>
        <dbReference type="Proteomes" id="UP000245461"/>
    </source>
</evidence>
<evidence type="ECO:0000259" key="1">
    <source>
        <dbReference type="Pfam" id="PF09356"/>
    </source>
</evidence>
<dbReference type="NCBIfam" id="TIGR02218">
    <property type="entry name" value="phg_TIGR02218"/>
    <property type="match status" value="1"/>
</dbReference>
<dbReference type="AlphaFoldDB" id="A0A317E960"/>
<dbReference type="Pfam" id="PF09356">
    <property type="entry name" value="Phage_BR0599"/>
    <property type="match status" value="1"/>
</dbReference>
<comment type="caution">
    <text evidence="2">The sequence shown here is derived from an EMBL/GenBank/DDBJ whole genome shotgun (WGS) entry which is preliminary data.</text>
</comment>
<keyword evidence="3" id="KW-1185">Reference proteome</keyword>
<evidence type="ECO:0000313" key="2">
    <source>
        <dbReference type="EMBL" id="PWR22756.1"/>
    </source>
</evidence>
<sequence>MKELPPGLADHIAGGVTTLARCWRLTRRDGVTFGFTDHDRDLVFDDIVHRADSGFTPSAMESLPGLAVSNLDVEGALRADAITEADLAEGRYDDAECLLYLVNWQDVTQRVLLRRGHIGEVRRGRGGFSAELRGLAHRLDQSCGRSFERGCAWTLGDARCGIDLTAAGRLADIAVTMVASRMSFAVSGIGGFAAGAFANGRLVWTGGANEGLSAEILRHVGDVLTLLLPPARAVTVGDTARITLGCDRKFATCRDRFVNAPNFGGFPHIPGNDFILSYPVKGGGNDGSSLF</sequence>
<accession>A0A317E960</accession>
<proteinExistence type="predicted"/>
<dbReference type="OrthoDB" id="1633386at2"/>
<dbReference type="InterPro" id="IPR018964">
    <property type="entry name" value="Phage_phiJL001_Gp84_C"/>
</dbReference>
<dbReference type="Proteomes" id="UP000245461">
    <property type="component" value="Unassembled WGS sequence"/>
</dbReference>
<protein>
    <submittedName>
        <fullName evidence="2">Beta tubulin</fullName>
    </submittedName>
</protein>
<reference evidence="2 3" key="1">
    <citation type="submission" date="2018-05" db="EMBL/GenBank/DDBJ databases">
        <title>Zavarzinia sp. HR-AS.</title>
        <authorList>
            <person name="Lee Y."/>
            <person name="Jeon C.O."/>
        </authorList>
    </citation>
    <scope>NUCLEOTIDE SEQUENCE [LARGE SCALE GENOMIC DNA]</scope>
    <source>
        <strain evidence="2 3">HR-AS</strain>
    </source>
</reference>
<name>A0A317E960_9PROT</name>
<dbReference type="EMBL" id="QGLE01000005">
    <property type="protein sequence ID" value="PWR22756.1"/>
    <property type="molecule type" value="Genomic_DNA"/>
</dbReference>